<evidence type="ECO:0000259" key="3">
    <source>
        <dbReference type="Pfam" id="PF12708"/>
    </source>
</evidence>
<dbReference type="GO" id="GO:0016829">
    <property type="term" value="F:lyase activity"/>
    <property type="evidence" value="ECO:0007669"/>
    <property type="project" value="UniProtKB-KW"/>
</dbReference>
<feature type="domain" description="Rhamnogalacturonase A/B/Epimerase-like pectate lyase" evidence="3">
    <location>
        <begin position="206"/>
        <end position="285"/>
    </location>
</feature>
<evidence type="ECO:0000256" key="2">
    <source>
        <dbReference type="ARBA" id="ARBA00022844"/>
    </source>
</evidence>
<dbReference type="Gene3D" id="2.170.14.10">
    <property type="entry name" value="Phage P22 tailspike-like, N-terminal domain"/>
    <property type="match status" value="1"/>
</dbReference>
<name>A0A6J7X7Q1_9CAUD</name>
<dbReference type="InterPro" id="IPR036730">
    <property type="entry name" value="P22_tailspike_N_sf"/>
</dbReference>
<protein>
    <submittedName>
        <fullName evidence="4">Pectate lyase superfamily protein</fullName>
    </submittedName>
</protein>
<gene>
    <name evidence="4" type="ORF">UFOVP749_52</name>
</gene>
<keyword evidence="4" id="KW-0456">Lyase</keyword>
<dbReference type="Pfam" id="PF12708">
    <property type="entry name" value="Pect-lyase_RHGA_epim"/>
    <property type="match status" value="1"/>
</dbReference>
<dbReference type="InterPro" id="IPR011050">
    <property type="entry name" value="Pectin_lyase_fold/virulence"/>
</dbReference>
<dbReference type="SUPFAM" id="SSF51327">
    <property type="entry name" value="Head-binding domain of phage P22 tailspike protein"/>
    <property type="match status" value="1"/>
</dbReference>
<proteinExistence type="predicted"/>
<dbReference type="Gene3D" id="2.160.20.10">
    <property type="entry name" value="Single-stranded right-handed beta-helix, Pectin lyase-like"/>
    <property type="match status" value="1"/>
</dbReference>
<dbReference type="GO" id="GO:0019058">
    <property type="term" value="P:viral life cycle"/>
    <property type="evidence" value="ECO:0007669"/>
    <property type="project" value="UniProtKB-ARBA"/>
</dbReference>
<accession>A0A6J7X7Q1</accession>
<evidence type="ECO:0000256" key="1">
    <source>
        <dbReference type="ARBA" id="ARBA00004328"/>
    </source>
</evidence>
<dbReference type="InterPro" id="IPR012334">
    <property type="entry name" value="Pectin_lyas_fold"/>
</dbReference>
<dbReference type="GO" id="GO:0044423">
    <property type="term" value="C:virion component"/>
    <property type="evidence" value="ECO:0007669"/>
    <property type="project" value="UniProtKB-KW"/>
</dbReference>
<keyword evidence="2" id="KW-0946">Virion</keyword>
<organism evidence="4">
    <name type="scientific">uncultured Caudovirales phage</name>
    <dbReference type="NCBI Taxonomy" id="2100421"/>
    <lineage>
        <taxon>Viruses</taxon>
        <taxon>Duplodnaviria</taxon>
        <taxon>Heunggongvirae</taxon>
        <taxon>Uroviricota</taxon>
        <taxon>Caudoviricetes</taxon>
        <taxon>Peduoviridae</taxon>
        <taxon>Maltschvirus</taxon>
        <taxon>Maltschvirus maltsch</taxon>
    </lineage>
</organism>
<dbReference type="GO" id="GO:0051701">
    <property type="term" value="P:biological process involved in interaction with host"/>
    <property type="evidence" value="ECO:0007669"/>
    <property type="project" value="UniProtKB-ARBA"/>
</dbReference>
<evidence type="ECO:0000313" key="4">
    <source>
        <dbReference type="EMBL" id="CAB5225656.1"/>
    </source>
</evidence>
<dbReference type="SUPFAM" id="SSF51126">
    <property type="entry name" value="Pectin lyase-like"/>
    <property type="match status" value="1"/>
</dbReference>
<dbReference type="InterPro" id="IPR024535">
    <property type="entry name" value="RHGA/B-epi-like_pectate_lyase"/>
</dbReference>
<sequence length="655" mass="69423">MALTQVTGPYPIFTDLDGTPLDDGYLYIGEINEDPQTNPIQVYWDSALTIVATQPIRTSNGYAYRNGSPALLYTAGEFSITIRNKRQEFVLYSPLGYGFDPAAVSGSVVKNDFVGNGSTVNFTLSATPSTVLATNVFINGVYQEKDSYSLLGNVVTFSNAPPLSSSIEIMTNETGVINSGNANNISYTASLAGASAQTVQTKLEQYVSVKDFGAVGDGVADDTAEIQAALNYWVANRCDLIFPPGRYRVTSPLTAIATATKVDGNRISGYGATIVGNLSASGILLKVSVNAALWRHFTIEGLTFTGTTNETHMLQIDGNAAAGSQFLYGWEIHRVNCDGFPGNGISIIGNAFEGTLYCCNVRTNNLTGYGIYIDGVDVSSISLIDCTTSGGRRGVYAPSPVADIRMWGGTYILAQEEGVRLDNAIGGQVTNLHLERNWEGAASFAASGAGLVVTASQNFTISGCYGTTNNKQQYVVRAFAGANASVQIIGGGNTGLITTYAELQGDNSAASDVRGFTLIGNQTYTVVGTPSVMQIKGEKTVLGYTRKQVTNLTGTVTLTPDPRNGKSVYFIHQTGNATINAPTAYTPEDGDEIDFIFEQGGSGGYSVTFGADYMVNWTPNTTFGRRNAISFRYAGTTALGSGKQWVQIASAVGMT</sequence>
<dbReference type="EMBL" id="LR798344">
    <property type="protein sequence ID" value="CAB5225656.1"/>
    <property type="molecule type" value="Genomic_DNA"/>
</dbReference>
<comment type="subcellular location">
    <subcellularLocation>
        <location evidence="1">Virion</location>
    </subcellularLocation>
</comment>
<reference evidence="4" key="1">
    <citation type="submission" date="2020-05" db="EMBL/GenBank/DDBJ databases">
        <authorList>
            <person name="Chiriac C."/>
            <person name="Salcher M."/>
            <person name="Ghai R."/>
            <person name="Kavagutti S V."/>
        </authorList>
    </citation>
    <scope>NUCLEOTIDE SEQUENCE</scope>
</reference>